<evidence type="ECO:0000313" key="2">
    <source>
        <dbReference type="Proteomes" id="UP000580043"/>
    </source>
</evidence>
<dbReference type="GO" id="GO:0016740">
    <property type="term" value="F:transferase activity"/>
    <property type="evidence" value="ECO:0007669"/>
    <property type="project" value="UniProtKB-KW"/>
</dbReference>
<protein>
    <submittedName>
        <fullName evidence="1">Nucleotidyltransferase family protein</fullName>
    </submittedName>
</protein>
<comment type="caution">
    <text evidence="1">The sequence shown here is derived from an EMBL/GenBank/DDBJ whole genome shotgun (WGS) entry which is preliminary data.</text>
</comment>
<reference evidence="1 2" key="1">
    <citation type="submission" date="2020-04" db="EMBL/GenBank/DDBJ databases">
        <title>Zoogloea sp. G-4-1-14 isolated from soil.</title>
        <authorList>
            <person name="Dahal R.H."/>
        </authorList>
    </citation>
    <scope>NUCLEOTIDE SEQUENCE [LARGE SCALE GENOMIC DNA]</scope>
    <source>
        <strain evidence="1 2">G-4-1-14</strain>
    </source>
</reference>
<keyword evidence="1" id="KW-0808">Transferase</keyword>
<dbReference type="Pfam" id="PF14907">
    <property type="entry name" value="NTP_transf_5"/>
    <property type="match status" value="1"/>
</dbReference>
<organism evidence="1 2">
    <name type="scientific">Zoogloea dura</name>
    <dbReference type="NCBI Taxonomy" id="2728840"/>
    <lineage>
        <taxon>Bacteria</taxon>
        <taxon>Pseudomonadati</taxon>
        <taxon>Pseudomonadota</taxon>
        <taxon>Betaproteobacteria</taxon>
        <taxon>Rhodocyclales</taxon>
        <taxon>Zoogloeaceae</taxon>
        <taxon>Zoogloea</taxon>
    </lineage>
</organism>
<dbReference type="AlphaFoldDB" id="A0A848G3J7"/>
<dbReference type="Proteomes" id="UP000580043">
    <property type="component" value="Unassembled WGS sequence"/>
</dbReference>
<evidence type="ECO:0000313" key="1">
    <source>
        <dbReference type="EMBL" id="NML26798.1"/>
    </source>
</evidence>
<keyword evidence="2" id="KW-1185">Reference proteome</keyword>
<dbReference type="RefSeq" id="WP_169146342.1">
    <property type="nucleotide sequence ID" value="NZ_JABBGA010000010.1"/>
</dbReference>
<accession>A0A848G3J7</accession>
<proteinExistence type="predicted"/>
<sequence length="375" mass="42108">MNLLLNTYRRPGSIGLLDAGQWDLLVRQARHANLLGRLFLRLQAAGVEDRIPERPHNHLLSGAVMAGEQRHAIRREARYLQEALEPAGIPVILLKGAAYVAAELPAAQGRLFSDVDILLPRARLADAESALQLKGWVSTATDAYDQRYYRQWMHELPAMRHVFRGSALDVHHTILPPTSRLKPDASLLMDASVELGKDLPGIRTLSLPDLILHSACHLFHEGEPNNLLRDLTDLDLLLRHLARDDAAWDELLERAGLLQLDAPLRLALRYCHSLLETPLPSHVQTRTGCLLGGDWVQRLRDAMYARVLRPQHPSTADALTPLARRALYIRAHWLRMPPQLLAYHLAHKAIFPARQDTHPLSTEKIELATGEKKAA</sequence>
<dbReference type="InterPro" id="IPR039498">
    <property type="entry name" value="NTP_transf_5"/>
</dbReference>
<name>A0A848G3J7_9RHOO</name>
<gene>
    <name evidence="1" type="ORF">HHL15_13665</name>
</gene>
<dbReference type="EMBL" id="JABBGA010000010">
    <property type="protein sequence ID" value="NML26798.1"/>
    <property type="molecule type" value="Genomic_DNA"/>
</dbReference>